<dbReference type="PANTHER" id="PTHR22870">
    <property type="entry name" value="REGULATOR OF CHROMOSOME CONDENSATION"/>
    <property type="match status" value="1"/>
</dbReference>
<sequence length="952" mass="103936">MAAAAVAAASGDGDDPRATTVVQVAAGEAHSLALTANGNIYAWGRGLFGRQGPGVLQNEHLPTFVEIASDEADDEPRSSISDGYLLSTRDDARQREREREREIERANRFIFKQVAAGSYHSLALACDGTVWSWGFNAYGQLGRETAASFPAPVTFPERSFEISLDDTRKSGNLRKGYHEGKQTKILLIDAGGMVSSAIDQEGGLWLWGQVPPPSCESETPDSSPNNVESSSFSLTNIEKPERVRALMGCKVYRVACGNEHIIALVEGRDGADCYSWGSNSYGQLGLGDMEPRSMPTLVQALAASQVGAIVDIACGAFHSAVISVKDDDLSLDSMPEPAASPMYRKMQPSSQLLAQMMGSPKVRGRQVPEQYTESPKLRSRPGERFPGAFPYPGVQHNNGFGNFGGYSGAFSDSSSSPKLSSRGSSQVSINGGRMQGRRENIGIDGRVSICWTFGQGENGQLGHGSTANLNIPTAVDGLPSRERLRTVVCGLFHSGAVTETGDVWVWGMEGGLGLCPGIGPPGAKSGDALIPVRVFGESSAKCNPVTGSKGIACGAAHTITVSNNGKDIWGWGRGQSGVLGLGHASDSWFPCRVLWPPGSKPGGSKDSQQPEMEPMFERKSTSRGSSRTGGSKGRIDDLRPYNVKDPVEDIRPLRSELNNRKAPVDYNRPSRRGDDFRPTHREQEDQRFAQRSEHEDPRFPQKGYEDPRFAQIRDAYEESRFAQKGQEDSRNTQVRDYEDMRFSNRDIEDQPKLRSRGSAMEATGMSMNGNHENGGAQADDLSSLKAELAQCRRYAETLHAAIYGGFDNFPYEQLRGGAFDEVDSPQGRGNGQAVKKTSLQDWQRCIELATTQELVQLELFYKGMRNRIKDVMFQRRMEDWCRCYLSAVSTNQFQEPPPVRDPFSVQSTPSIDGPGEFAMRMSGILADRGEMLPPAALAASLAEFRMLSQRRR</sequence>
<feature type="repeat" description="RCC1" evidence="2">
    <location>
        <begin position="448"/>
        <end position="500"/>
    </location>
</feature>
<dbReference type="Gene3D" id="2.130.10.30">
    <property type="entry name" value="Regulator of chromosome condensation 1/beta-lactamase-inhibitor protein II"/>
    <property type="match status" value="3"/>
</dbReference>
<dbReference type="Pfam" id="PF25390">
    <property type="entry name" value="WD40_RLD"/>
    <property type="match status" value="1"/>
</dbReference>
<protein>
    <recommendedName>
        <fullName evidence="4">RCC1-like domain-containing protein</fullName>
    </recommendedName>
</protein>
<dbReference type="PROSITE" id="PS50012">
    <property type="entry name" value="RCC1_3"/>
    <property type="match status" value="6"/>
</dbReference>
<dbReference type="Pfam" id="PF00415">
    <property type="entry name" value="RCC1"/>
    <property type="match status" value="2"/>
</dbReference>
<evidence type="ECO:0000256" key="1">
    <source>
        <dbReference type="ARBA" id="ARBA00022737"/>
    </source>
</evidence>
<dbReference type="InterPro" id="IPR000408">
    <property type="entry name" value="Reg_chr_condens"/>
</dbReference>
<evidence type="ECO:0000259" key="4">
    <source>
        <dbReference type="Pfam" id="PF25390"/>
    </source>
</evidence>
<comment type="caution">
    <text evidence="5">The sequence shown here is derived from an EMBL/GenBank/DDBJ whole genome shotgun (WGS) entry which is preliminary data.</text>
</comment>
<feature type="region of interest" description="Disordered" evidence="3">
    <location>
        <begin position="358"/>
        <end position="391"/>
    </location>
</feature>
<evidence type="ECO:0000256" key="2">
    <source>
        <dbReference type="PROSITE-ProRule" id="PRU00235"/>
    </source>
</evidence>
<feature type="compositionally biased region" description="Low complexity" evidence="3">
    <location>
        <begin position="411"/>
        <end position="425"/>
    </location>
</feature>
<dbReference type="InterPro" id="IPR009091">
    <property type="entry name" value="RCC1/BLIP-II"/>
</dbReference>
<feature type="region of interest" description="Disordered" evidence="3">
    <location>
        <begin position="69"/>
        <end position="100"/>
    </location>
</feature>
<keyword evidence="1" id="KW-0677">Repeat</keyword>
<name>A0A8T0IHS7_CERPU</name>
<dbReference type="AlphaFoldDB" id="A0A8T0IHS7"/>
<reference evidence="5" key="1">
    <citation type="submission" date="2020-06" db="EMBL/GenBank/DDBJ databases">
        <title>WGS assembly of Ceratodon purpureus strain R40.</title>
        <authorList>
            <person name="Carey S.B."/>
            <person name="Jenkins J."/>
            <person name="Shu S."/>
            <person name="Lovell J.T."/>
            <person name="Sreedasyam A."/>
            <person name="Maumus F."/>
            <person name="Tiley G.P."/>
            <person name="Fernandez-Pozo N."/>
            <person name="Barry K."/>
            <person name="Chen C."/>
            <person name="Wang M."/>
            <person name="Lipzen A."/>
            <person name="Daum C."/>
            <person name="Saski C.A."/>
            <person name="Payton A.C."/>
            <person name="Mcbreen J.C."/>
            <person name="Conrad R.E."/>
            <person name="Kollar L.M."/>
            <person name="Olsson S."/>
            <person name="Huttunen S."/>
            <person name="Landis J.B."/>
            <person name="Wickett N.J."/>
            <person name="Johnson M.G."/>
            <person name="Rensing S.A."/>
            <person name="Grimwood J."/>
            <person name="Schmutz J."/>
            <person name="Mcdaniel S.F."/>
        </authorList>
    </citation>
    <scope>NUCLEOTIDE SEQUENCE</scope>
    <source>
        <strain evidence="5">R40</strain>
    </source>
</reference>
<feature type="compositionally biased region" description="Basic and acidic residues" evidence="3">
    <location>
        <begin position="714"/>
        <end position="752"/>
    </location>
</feature>
<proteinExistence type="predicted"/>
<feature type="compositionally biased region" description="Basic and acidic residues" evidence="3">
    <location>
        <begin position="645"/>
        <end position="663"/>
    </location>
</feature>
<dbReference type="InterPro" id="IPR058923">
    <property type="entry name" value="RCC1-like_dom"/>
</dbReference>
<dbReference type="PROSITE" id="PS00626">
    <property type="entry name" value="RCC1_2"/>
    <property type="match status" value="2"/>
</dbReference>
<feature type="region of interest" description="Disordered" evidence="3">
    <location>
        <begin position="595"/>
        <end position="779"/>
    </location>
</feature>
<dbReference type="InterPro" id="IPR051210">
    <property type="entry name" value="Ub_ligase/GEF_domain"/>
</dbReference>
<dbReference type="EMBL" id="CM026423">
    <property type="protein sequence ID" value="KAG0583344.1"/>
    <property type="molecule type" value="Genomic_DNA"/>
</dbReference>
<feature type="repeat" description="RCC1" evidence="2">
    <location>
        <begin position="202"/>
        <end position="267"/>
    </location>
</feature>
<feature type="region of interest" description="Disordered" evidence="3">
    <location>
        <begin position="213"/>
        <end position="233"/>
    </location>
</feature>
<evidence type="ECO:0000313" key="6">
    <source>
        <dbReference type="Proteomes" id="UP000822688"/>
    </source>
</evidence>
<gene>
    <name evidence="5" type="ORF">KC19_3G128700</name>
</gene>
<feature type="repeat" description="RCC1" evidence="2">
    <location>
        <begin position="38"/>
        <end position="127"/>
    </location>
</feature>
<evidence type="ECO:0000256" key="3">
    <source>
        <dbReference type="SAM" id="MobiDB-lite"/>
    </source>
</evidence>
<evidence type="ECO:0000313" key="5">
    <source>
        <dbReference type="EMBL" id="KAG0583344.1"/>
    </source>
</evidence>
<feature type="repeat" description="RCC1" evidence="2">
    <location>
        <begin position="271"/>
        <end position="325"/>
    </location>
</feature>
<feature type="repeat" description="RCC1" evidence="2">
    <location>
        <begin position="501"/>
        <end position="564"/>
    </location>
</feature>
<dbReference type="PANTHER" id="PTHR22870:SF155">
    <property type="entry name" value="E3 UBIQUITIN-PROTEIN LIGASE HERC1-RELATED"/>
    <property type="match status" value="1"/>
</dbReference>
<dbReference type="PRINTS" id="PR00633">
    <property type="entry name" value="RCCNDNSATION"/>
</dbReference>
<dbReference type="SUPFAM" id="SSF50985">
    <property type="entry name" value="RCC1/BLIP-II"/>
    <property type="match status" value="2"/>
</dbReference>
<organism evidence="5 6">
    <name type="scientific">Ceratodon purpureus</name>
    <name type="common">Fire moss</name>
    <name type="synonym">Dicranum purpureum</name>
    <dbReference type="NCBI Taxonomy" id="3225"/>
    <lineage>
        <taxon>Eukaryota</taxon>
        <taxon>Viridiplantae</taxon>
        <taxon>Streptophyta</taxon>
        <taxon>Embryophyta</taxon>
        <taxon>Bryophyta</taxon>
        <taxon>Bryophytina</taxon>
        <taxon>Bryopsida</taxon>
        <taxon>Dicranidae</taxon>
        <taxon>Pseudoditrichales</taxon>
        <taxon>Ditrichaceae</taxon>
        <taxon>Ceratodon</taxon>
    </lineage>
</organism>
<keyword evidence="6" id="KW-1185">Reference proteome</keyword>
<feature type="compositionally biased region" description="Low complexity" evidence="3">
    <location>
        <begin position="222"/>
        <end position="233"/>
    </location>
</feature>
<feature type="repeat" description="RCC1" evidence="2">
    <location>
        <begin position="128"/>
        <end position="201"/>
    </location>
</feature>
<feature type="domain" description="RCC1-like" evidence="4">
    <location>
        <begin position="18"/>
        <end position="321"/>
    </location>
</feature>
<feature type="compositionally biased region" description="Basic and acidic residues" evidence="3">
    <location>
        <begin position="88"/>
        <end position="100"/>
    </location>
</feature>
<accession>A0A8T0IHS7</accession>
<feature type="region of interest" description="Disordered" evidence="3">
    <location>
        <begin position="411"/>
        <end position="437"/>
    </location>
</feature>
<feature type="compositionally biased region" description="Basic and acidic residues" evidence="3">
    <location>
        <begin position="671"/>
        <end position="708"/>
    </location>
</feature>
<dbReference type="Proteomes" id="UP000822688">
    <property type="component" value="Chromosome 3"/>
</dbReference>